<evidence type="ECO:0000313" key="2">
    <source>
        <dbReference type="EMBL" id="DAZ90719.1"/>
    </source>
</evidence>
<name>A0A9N6YJB0_9RHAB</name>
<proteinExistence type="predicted"/>
<dbReference type="EMBL" id="BK061769">
    <property type="protein sequence ID" value="DAZ90719.1"/>
    <property type="molecule type" value="Viral_cRNA"/>
</dbReference>
<reference evidence="2" key="1">
    <citation type="journal article" date="2022" name="bioRxiv">
        <title>Unlocking the hidden genetic diversity of varicosaviruses, the neglected plant rhabdoviruses.</title>
        <authorList>
            <person name="Bejerman N."/>
            <person name="Dietzgen R.G."/>
            <person name="Debat H."/>
        </authorList>
    </citation>
    <scope>NUCLEOTIDE SEQUENCE</scope>
</reference>
<feature type="compositionally biased region" description="Polar residues" evidence="1">
    <location>
        <begin position="291"/>
        <end position="300"/>
    </location>
</feature>
<evidence type="ECO:0000256" key="1">
    <source>
        <dbReference type="SAM" id="MobiDB-lite"/>
    </source>
</evidence>
<feature type="region of interest" description="Disordered" evidence="1">
    <location>
        <begin position="264"/>
        <end position="308"/>
    </location>
</feature>
<organism evidence="2">
    <name type="scientific">Frullania virus 1</name>
    <dbReference type="NCBI Taxonomy" id="2977968"/>
    <lineage>
        <taxon>Viruses</taxon>
        <taxon>Riboviria</taxon>
        <taxon>Orthornavirae</taxon>
        <taxon>Negarnaviricota</taxon>
        <taxon>Haploviricotina</taxon>
        <taxon>Monjiviricetes</taxon>
        <taxon>Mononegavirales</taxon>
        <taxon>Rhabdoviridae</taxon>
        <taxon>Betarhabdovirinae</taxon>
        <taxon>Varicosavirus</taxon>
        <taxon>Varicosavirus frullaniae</taxon>
    </lineage>
</organism>
<feature type="compositionally biased region" description="Basic and acidic residues" evidence="1">
    <location>
        <begin position="53"/>
        <end position="82"/>
    </location>
</feature>
<accession>A0A9N6YJB0</accession>
<protein>
    <submittedName>
        <fullName evidence="2">Protein 2</fullName>
    </submittedName>
</protein>
<sequence length="336" mass="37943">MDDLFQAEKNTAPLSRLSYMKKEGTSFSKELIENLQKEFSADLTDEDWQSLRPSHDEFEHDETSSVLSSEKESLDPKETSDDIKQLNEMVRDKEKSELRVVAKVGESPVKEAPNMYITYNTKPRPNGEERGMLDLYLKKTRTTLSSTEYNKLLHGMESVEFPTEDYIEGFISGYRSKTDFIEASMNDQIKALGDVVKSLSAQNSTMGRTTTDFTNQASKLIQVLTDKVSSSELIMSNFTEDLAQSHTPSLEDFKVQESKRAVESLSFNPKPPSVEHKAVSPEEETQESVKALNSQVSEMSINPEEEGEDDWIKSLLDFDALSVCQGSKLSGFRNEH</sequence>
<feature type="region of interest" description="Disordered" evidence="1">
    <location>
        <begin position="42"/>
        <end position="82"/>
    </location>
</feature>